<dbReference type="InterPro" id="IPR005312">
    <property type="entry name" value="DUF1759"/>
</dbReference>
<dbReference type="PANTHER" id="PTHR47331:SF1">
    <property type="entry name" value="GAG-LIKE PROTEIN"/>
    <property type="match status" value="1"/>
</dbReference>
<dbReference type="GO" id="GO:0071897">
    <property type="term" value="P:DNA biosynthetic process"/>
    <property type="evidence" value="ECO:0007669"/>
    <property type="project" value="UniProtKB-ARBA"/>
</dbReference>
<comment type="caution">
    <text evidence="3">The sequence shown here is derived from an EMBL/GenBank/DDBJ whole genome shotgun (WGS) entry which is preliminary data.</text>
</comment>
<dbReference type="InterPro" id="IPR036397">
    <property type="entry name" value="RNaseH_sf"/>
</dbReference>
<accession>A0AAV1K577</accession>
<feature type="region of interest" description="Disordered" evidence="1">
    <location>
        <begin position="389"/>
        <end position="408"/>
    </location>
</feature>
<dbReference type="Gene3D" id="3.30.420.10">
    <property type="entry name" value="Ribonuclease H-like superfamily/Ribonuclease H"/>
    <property type="match status" value="1"/>
</dbReference>
<dbReference type="InterPro" id="IPR043502">
    <property type="entry name" value="DNA/RNA_pol_sf"/>
</dbReference>
<dbReference type="PROSITE" id="PS50994">
    <property type="entry name" value="INTEGRASE"/>
    <property type="match status" value="1"/>
</dbReference>
<evidence type="ECO:0000313" key="3">
    <source>
        <dbReference type="EMBL" id="CAK1578025.1"/>
    </source>
</evidence>
<sequence>METTDQILSEIEDLHCSIVKTHENFKKCPKARLTKGYLEAKINCLNDYWNSFKNAHTSLIKSVPKEQRKRLEYFNKDVYYSCEESYMQTKADMKDLLDSLHSTVIQSASVGENKILQREVPQVKLPRIQLPSFSGSYEDWPTFQDLFLTLVDKNETLSCVQKLHYLKSSVTGDAENLLKHIQITENNYNQAWDILKGRYSNKRLIVTSILKRMFNQKKLQSQSASQIKSLLDTTTECLNTLKNLDVITEHWDPLVIYLVVNKLDLESHKEWEEFVSKEINDKLPTLMTLTKFMEMKFRTLELLSPGSTRDRTTVRSYHVTTTEKVCPLCNGNHALCHCKSFGKMEPTMRSELVKTKNICFNCLIPGHPVKACRSSSTCRICHRRHHSLLHHSRATSPQGEKQKETQPKVLHTNVEETEELQVNTMMTSQAQAMRSTVLLGTAVVTVRSEDGYTTALRALIDPGSQACLISERAAQSLKATRYKVKGNIIGVGSVMSKINQVVQVEVISQYQSEFSLKVKAYVMSKQLTTKIPTKSIAFYEWPHLQGLRLADPSFHTTGSIDLLLGVNEYAQILQSEVIKGPPGTPCAQNTALGWIVFGTVNDNLQQQEQTMIVMHQVTEVDDMLKMLWEVDPTPKRRFTKDEEKCEEIFKNTYSRNSEGRYIVQLPFKVGSPKSHKGNSREISMKRFIQLEQKLDKIPYLKVKYQEVMKDYLTMGHMERIPKQETTKCAVYLPHHAVVRTDKETTKVRVVFDASCKNSQGISLNDELLVGPVLQEDLRSIIMRWRMHKICFASDVEKMYRMILLKKEHTDFQRIFWRDDSSKSNEIEEFRLLTVTFGTASAPYLAVKTLLQIADDEAKDYPNAARTIREDFYVDDLMSGCDTVQQAIEVCKQLKIILNKGGFRLQKWISNNAKLLRSLEPSEISTRASLNIKIDGTVKALGLTWNLGEDDFQYTVTLPPVLTNVTKRNILADVQKMFDPLGWIAPVIIKAKILIQRLWLEGVNWDDKINEELRKEWLTIRYDLDNVNQMRIKRWIYTKTANKEKTSLHGFCDASIKAISAVVYCRTVDENDIVQTSIVAARTKVAPVKTISLPRLELCGATLVSKLLNHVAQAMRIPSTQVFAWTDSSVVLAWLIGEPNRWKPFVANRVVEIMENVKNGQWYHVKTQDNPADVASRGSSAQVLLTNQLWWHGPPWLLQKEVIFSRPNIISTQLDKKLIKINLNVTLIKNEQTNHFLNFENFDSFEELLKTIVYSRRFLNFKRRQYNENCITTEELQQAVNLCIKKAQLEDFYDEIKTITDRKYVRRNSRLKSLNPFLDEERILRVGGRLRHANISEESKFPIILDAKSSLTALIVADAHKRTLHGGLQLMLSYLRTKYWIVRAKVVIKSHIFKCLICAKIRAKAKGQIMGDLPPERVNPSRPFLQSGVDFAGPIQILMSKGRGIRTSKAYIAIFICMSIKAIHLELVSDLTSDAFIGAFRRFVSRRGRCAHLWSDQGRTFIAANRELSEDLNEANLNLNNQIKNALALDGTQWHFIPPYSPNFGGLWEAGVKSMKGHLKRVLTKNLTYEEMSTLLCQIEACLNSRPLTPINESEVDNISPLTPGHFLIGEAPISVPAPDLCDAKISLQARWRYTQKLLGDFWYRWQHEYLTRLQQRPKWLKREREFAINEIVLIKQDKLPPGKWMLGRILAKHPGPDGVTRVYSLKCGDGVIKRSVLKLCHLPIDYN</sequence>
<gene>
    <name evidence="3" type="ORF">PARMNEM_LOCUS168</name>
</gene>
<dbReference type="CDD" id="cd00303">
    <property type="entry name" value="retropepsin_like"/>
    <property type="match status" value="1"/>
</dbReference>
<dbReference type="InterPro" id="IPR008042">
    <property type="entry name" value="Retrotrans_Pao"/>
</dbReference>
<proteinExistence type="predicted"/>
<reference evidence="3 4" key="1">
    <citation type="submission" date="2023-11" db="EMBL/GenBank/DDBJ databases">
        <authorList>
            <person name="Hedman E."/>
            <person name="Englund M."/>
            <person name="Stromberg M."/>
            <person name="Nyberg Akerstrom W."/>
            <person name="Nylinder S."/>
            <person name="Jareborg N."/>
            <person name="Kallberg Y."/>
            <person name="Kronander E."/>
        </authorList>
    </citation>
    <scope>NUCLEOTIDE SEQUENCE [LARGE SCALE GENOMIC DNA]</scope>
</reference>
<dbReference type="InterPro" id="IPR012337">
    <property type="entry name" value="RNaseH-like_sf"/>
</dbReference>
<dbReference type="SUPFAM" id="SSF53098">
    <property type="entry name" value="Ribonuclease H-like"/>
    <property type="match status" value="1"/>
</dbReference>
<dbReference type="CDD" id="cd01644">
    <property type="entry name" value="RT_pepA17"/>
    <property type="match status" value="1"/>
</dbReference>
<dbReference type="Pfam" id="PF05380">
    <property type="entry name" value="Peptidase_A17"/>
    <property type="match status" value="1"/>
</dbReference>
<dbReference type="EMBL" id="CAVLGL010000001">
    <property type="protein sequence ID" value="CAK1578025.1"/>
    <property type="molecule type" value="Genomic_DNA"/>
</dbReference>
<organism evidence="3 4">
    <name type="scientific">Parnassius mnemosyne</name>
    <name type="common">clouded apollo</name>
    <dbReference type="NCBI Taxonomy" id="213953"/>
    <lineage>
        <taxon>Eukaryota</taxon>
        <taxon>Metazoa</taxon>
        <taxon>Ecdysozoa</taxon>
        <taxon>Arthropoda</taxon>
        <taxon>Hexapoda</taxon>
        <taxon>Insecta</taxon>
        <taxon>Pterygota</taxon>
        <taxon>Neoptera</taxon>
        <taxon>Endopterygota</taxon>
        <taxon>Lepidoptera</taxon>
        <taxon>Glossata</taxon>
        <taxon>Ditrysia</taxon>
        <taxon>Papilionoidea</taxon>
        <taxon>Papilionidae</taxon>
        <taxon>Parnassiinae</taxon>
        <taxon>Parnassini</taxon>
        <taxon>Parnassius</taxon>
        <taxon>Driopa</taxon>
    </lineage>
</organism>
<dbReference type="Pfam" id="PF18701">
    <property type="entry name" value="DUF5641"/>
    <property type="match status" value="1"/>
</dbReference>
<dbReference type="SUPFAM" id="SSF56672">
    <property type="entry name" value="DNA/RNA polymerases"/>
    <property type="match status" value="1"/>
</dbReference>
<dbReference type="Pfam" id="PF03564">
    <property type="entry name" value="DUF1759"/>
    <property type="match status" value="1"/>
</dbReference>
<name>A0AAV1K577_9NEOP</name>
<evidence type="ECO:0000256" key="1">
    <source>
        <dbReference type="SAM" id="MobiDB-lite"/>
    </source>
</evidence>
<dbReference type="InterPro" id="IPR040676">
    <property type="entry name" value="DUF5641"/>
</dbReference>
<keyword evidence="4" id="KW-1185">Reference proteome</keyword>
<dbReference type="Proteomes" id="UP001314205">
    <property type="component" value="Unassembled WGS sequence"/>
</dbReference>
<evidence type="ECO:0000259" key="2">
    <source>
        <dbReference type="PROSITE" id="PS50994"/>
    </source>
</evidence>
<feature type="domain" description="Integrase catalytic" evidence="2">
    <location>
        <begin position="1418"/>
        <end position="1611"/>
    </location>
</feature>
<protein>
    <recommendedName>
        <fullName evidence="2">Integrase catalytic domain-containing protein</fullName>
    </recommendedName>
</protein>
<dbReference type="GO" id="GO:0015074">
    <property type="term" value="P:DNA integration"/>
    <property type="evidence" value="ECO:0007669"/>
    <property type="project" value="InterPro"/>
</dbReference>
<evidence type="ECO:0000313" key="4">
    <source>
        <dbReference type="Proteomes" id="UP001314205"/>
    </source>
</evidence>
<dbReference type="GO" id="GO:0042575">
    <property type="term" value="C:DNA polymerase complex"/>
    <property type="evidence" value="ECO:0007669"/>
    <property type="project" value="UniProtKB-ARBA"/>
</dbReference>
<dbReference type="PANTHER" id="PTHR47331">
    <property type="entry name" value="PHD-TYPE DOMAIN-CONTAINING PROTEIN"/>
    <property type="match status" value="1"/>
</dbReference>
<dbReference type="GO" id="GO:0003676">
    <property type="term" value="F:nucleic acid binding"/>
    <property type="evidence" value="ECO:0007669"/>
    <property type="project" value="InterPro"/>
</dbReference>
<dbReference type="InterPro" id="IPR001584">
    <property type="entry name" value="Integrase_cat-core"/>
</dbReference>